<dbReference type="Gene3D" id="3.90.25.10">
    <property type="entry name" value="UDP-galactose 4-epimerase, domain 1"/>
    <property type="match status" value="1"/>
</dbReference>
<dbReference type="CDD" id="cd05247">
    <property type="entry name" value="UDP_G4E_1_SDR_e"/>
    <property type="match status" value="1"/>
</dbReference>
<evidence type="ECO:0000256" key="4">
    <source>
        <dbReference type="ARBA" id="ARBA00007637"/>
    </source>
</evidence>
<evidence type="ECO:0000256" key="8">
    <source>
        <dbReference type="ARBA" id="ARBA00023235"/>
    </source>
</evidence>
<dbReference type="PANTHER" id="PTHR43725:SF53">
    <property type="entry name" value="UDP-ARABINOSE 4-EPIMERASE 1"/>
    <property type="match status" value="1"/>
</dbReference>
<comment type="similarity">
    <text evidence="4 10">Belongs to the NAD(P)-dependent epimerase/dehydratase family.</text>
</comment>
<evidence type="ECO:0000313" key="12">
    <source>
        <dbReference type="EMBL" id="TYB30515.1"/>
    </source>
</evidence>
<dbReference type="SUPFAM" id="SSF51735">
    <property type="entry name" value="NAD(P)-binding Rossmann-fold domains"/>
    <property type="match status" value="1"/>
</dbReference>
<sequence length="327" mass="37371">MSKDTILVVGGAGYIGSHMVKMLDEKGYNVIVYDNLSTGFEDLILVDNFIKGDIANTRKLDKVFSENDIDAVMHFAAFTQVGESMKNPQKYYKNNVVNVYKLLNRMLKHDIEYFIFSSSAAVYGEPESIPIREYLPRNPINTYGKTKAMVEDILEDYDRAYDLKYSSLRYFNAAGADESSKIGEKHDPETHLIPLVLKTALNEREKIYIFGTDYKTKDGTCIRDYIHVNDLASAHLKAMERLFEGESSEVFNLGSGKGYSVREIIEKSKQITGIDFEVEEAGRRPGDPPVLIAESKKADMLLGWQRKYSLEDIIRTAWQWHKRNQRS</sequence>
<accession>A0A5D0MF42</accession>
<dbReference type="GO" id="GO:0003978">
    <property type="term" value="F:UDP-glucose 4-epimerase activity"/>
    <property type="evidence" value="ECO:0007669"/>
    <property type="project" value="UniProtKB-UniRule"/>
</dbReference>
<evidence type="ECO:0000256" key="6">
    <source>
        <dbReference type="ARBA" id="ARBA00018569"/>
    </source>
</evidence>
<dbReference type="Gene3D" id="3.40.50.720">
    <property type="entry name" value="NAD(P)-binding Rossmann-like Domain"/>
    <property type="match status" value="1"/>
</dbReference>
<dbReference type="EC" id="5.1.3.2" evidence="5 10"/>
<keyword evidence="8 10" id="KW-0413">Isomerase</keyword>
<keyword evidence="7 10" id="KW-0520">NAD</keyword>
<reference evidence="12" key="1">
    <citation type="submission" date="2019-08" db="EMBL/GenBank/DDBJ databases">
        <title>Genomic characterization of a novel candidate phylum (ARYD3) from a high temperature, high salinity tertiary oil reservoir in north central Oklahoma, USA.</title>
        <authorList>
            <person name="Youssef N.H."/>
            <person name="Yadav A."/>
            <person name="Elshahed M.S."/>
        </authorList>
    </citation>
    <scope>NUCLEOTIDE SEQUENCE [LARGE SCALE GENOMIC DNA]</scope>
    <source>
        <strain evidence="12">ARYD3</strain>
    </source>
</reference>
<dbReference type="Pfam" id="PF01370">
    <property type="entry name" value="Epimerase"/>
    <property type="match status" value="1"/>
</dbReference>
<dbReference type="GO" id="GO:0033499">
    <property type="term" value="P:galactose catabolic process via UDP-galactose, Leloir pathway"/>
    <property type="evidence" value="ECO:0007669"/>
    <property type="project" value="TreeGrafter"/>
</dbReference>
<dbReference type="UniPathway" id="UPA00214"/>
<comment type="cofactor">
    <cofactor evidence="2 10">
        <name>NAD(+)</name>
        <dbReference type="ChEBI" id="CHEBI:57540"/>
    </cofactor>
</comment>
<dbReference type="InterPro" id="IPR036291">
    <property type="entry name" value="NAD(P)-bd_dom_sf"/>
</dbReference>
<evidence type="ECO:0000256" key="2">
    <source>
        <dbReference type="ARBA" id="ARBA00001911"/>
    </source>
</evidence>
<keyword evidence="9 10" id="KW-0119">Carbohydrate metabolism</keyword>
<comment type="pathway">
    <text evidence="3 10">Carbohydrate metabolism; galactose metabolism.</text>
</comment>
<comment type="caution">
    <text evidence="12">The sequence shown here is derived from an EMBL/GenBank/DDBJ whole genome shotgun (WGS) entry which is preliminary data.</text>
</comment>
<evidence type="ECO:0000256" key="9">
    <source>
        <dbReference type="ARBA" id="ARBA00023277"/>
    </source>
</evidence>
<dbReference type="InterPro" id="IPR001509">
    <property type="entry name" value="Epimerase_deHydtase"/>
</dbReference>
<name>A0A5D0MF42_9BACT</name>
<comment type="catalytic activity">
    <reaction evidence="1 10">
        <text>UDP-alpha-D-glucose = UDP-alpha-D-galactose</text>
        <dbReference type="Rhea" id="RHEA:22168"/>
        <dbReference type="ChEBI" id="CHEBI:58885"/>
        <dbReference type="ChEBI" id="CHEBI:66914"/>
        <dbReference type="EC" id="5.1.3.2"/>
    </reaction>
</comment>
<dbReference type="AlphaFoldDB" id="A0A5D0MF42"/>
<evidence type="ECO:0000256" key="3">
    <source>
        <dbReference type="ARBA" id="ARBA00004947"/>
    </source>
</evidence>
<evidence type="ECO:0000313" key="13">
    <source>
        <dbReference type="Proteomes" id="UP000324143"/>
    </source>
</evidence>
<dbReference type="NCBIfam" id="TIGR01179">
    <property type="entry name" value="galE"/>
    <property type="match status" value="1"/>
</dbReference>
<comment type="subunit">
    <text evidence="10">Homodimer.</text>
</comment>
<evidence type="ECO:0000256" key="10">
    <source>
        <dbReference type="RuleBase" id="RU366046"/>
    </source>
</evidence>
<organism evidence="12 13">
    <name type="scientific">Candidatus Mcinerneyibacterium aminivorans</name>
    <dbReference type="NCBI Taxonomy" id="2703815"/>
    <lineage>
        <taxon>Bacteria</taxon>
        <taxon>Candidatus Macinerneyibacteriota</taxon>
        <taxon>Candidatus Mcinerneyibacteria</taxon>
        <taxon>Candidatus Mcinerneyibacteriales</taxon>
        <taxon>Candidatus Mcinerneyibacteriaceae</taxon>
        <taxon>Candidatus Mcinerneyibacterium</taxon>
    </lineage>
</organism>
<evidence type="ECO:0000256" key="5">
    <source>
        <dbReference type="ARBA" id="ARBA00013189"/>
    </source>
</evidence>
<feature type="domain" description="NAD-dependent epimerase/dehydratase" evidence="11">
    <location>
        <begin position="6"/>
        <end position="254"/>
    </location>
</feature>
<dbReference type="Proteomes" id="UP000324143">
    <property type="component" value="Unassembled WGS sequence"/>
</dbReference>
<gene>
    <name evidence="12" type="primary">galE</name>
    <name evidence="12" type="ORF">FXF47_08840</name>
</gene>
<dbReference type="EMBL" id="VSIX01000126">
    <property type="protein sequence ID" value="TYB30515.1"/>
    <property type="molecule type" value="Genomic_DNA"/>
</dbReference>
<dbReference type="InterPro" id="IPR005886">
    <property type="entry name" value="UDP_G4E"/>
</dbReference>
<evidence type="ECO:0000256" key="7">
    <source>
        <dbReference type="ARBA" id="ARBA00023027"/>
    </source>
</evidence>
<protein>
    <recommendedName>
        <fullName evidence="6 10">UDP-glucose 4-epimerase</fullName>
        <ecNumber evidence="5 10">5.1.3.2</ecNumber>
    </recommendedName>
</protein>
<dbReference type="PANTHER" id="PTHR43725">
    <property type="entry name" value="UDP-GLUCOSE 4-EPIMERASE"/>
    <property type="match status" value="1"/>
</dbReference>
<keyword evidence="13" id="KW-1185">Reference proteome</keyword>
<evidence type="ECO:0000259" key="11">
    <source>
        <dbReference type="Pfam" id="PF01370"/>
    </source>
</evidence>
<evidence type="ECO:0000256" key="1">
    <source>
        <dbReference type="ARBA" id="ARBA00000083"/>
    </source>
</evidence>
<proteinExistence type="inferred from homology"/>